<keyword evidence="3" id="KW-1185">Reference proteome</keyword>
<dbReference type="GO" id="GO:0006629">
    <property type="term" value="P:lipid metabolic process"/>
    <property type="evidence" value="ECO:0007669"/>
    <property type="project" value="InterPro"/>
</dbReference>
<evidence type="ECO:0000313" key="3">
    <source>
        <dbReference type="Proteomes" id="UP000269301"/>
    </source>
</evidence>
<dbReference type="SUPFAM" id="SSF51695">
    <property type="entry name" value="PLC-like phosphodiesterases"/>
    <property type="match status" value="1"/>
</dbReference>
<dbReference type="AlphaFoldDB" id="A0A495A2F1"/>
<dbReference type="OrthoDB" id="384721at2"/>
<evidence type="ECO:0000313" key="2">
    <source>
        <dbReference type="EMBL" id="RKQ33536.1"/>
    </source>
</evidence>
<dbReference type="Pfam" id="PF03009">
    <property type="entry name" value="GDPD"/>
    <property type="match status" value="1"/>
</dbReference>
<dbReference type="GO" id="GO:0008081">
    <property type="term" value="F:phosphoric diester hydrolase activity"/>
    <property type="evidence" value="ECO:0007669"/>
    <property type="project" value="InterPro"/>
</dbReference>
<dbReference type="PANTHER" id="PTHR46211:SF14">
    <property type="entry name" value="GLYCEROPHOSPHODIESTER PHOSPHODIESTERASE"/>
    <property type="match status" value="1"/>
</dbReference>
<dbReference type="Proteomes" id="UP000269301">
    <property type="component" value="Unassembled WGS sequence"/>
</dbReference>
<protein>
    <submittedName>
        <fullName evidence="2">Glycerophosphodiester phosphodiesterase</fullName>
    </submittedName>
</protein>
<dbReference type="RefSeq" id="WP_121204266.1">
    <property type="nucleotide sequence ID" value="NZ_RBZP01000006.1"/>
</dbReference>
<dbReference type="EMBL" id="RBZP01000006">
    <property type="protein sequence ID" value="RKQ33536.1"/>
    <property type="molecule type" value="Genomic_DNA"/>
</dbReference>
<evidence type="ECO:0000259" key="1">
    <source>
        <dbReference type="PROSITE" id="PS51704"/>
    </source>
</evidence>
<reference evidence="2 3" key="1">
    <citation type="journal article" date="2016" name="Int. J. Syst. Evol. Microbiol.">
        <title>Oceanobacillus halophilus sp. nov., a novel moderately halophilic bacterium from a hypersaline lake.</title>
        <authorList>
            <person name="Amoozegar M.A."/>
            <person name="Bagheri M."/>
            <person name="Makhdoumi A."/>
            <person name="Nikou M.M."/>
            <person name="Fazeli S.A.S."/>
            <person name="Schumann P."/>
            <person name="Sproer C."/>
            <person name="Sanchez-Porro C."/>
            <person name="Ventosa A."/>
        </authorList>
    </citation>
    <scope>NUCLEOTIDE SEQUENCE [LARGE SCALE GENOMIC DNA]</scope>
    <source>
        <strain evidence="2 3">DSM 23996</strain>
    </source>
</reference>
<organism evidence="2 3">
    <name type="scientific">Oceanobacillus halophilus</name>
    <dbReference type="NCBI Taxonomy" id="930130"/>
    <lineage>
        <taxon>Bacteria</taxon>
        <taxon>Bacillati</taxon>
        <taxon>Bacillota</taxon>
        <taxon>Bacilli</taxon>
        <taxon>Bacillales</taxon>
        <taxon>Bacillaceae</taxon>
        <taxon>Oceanobacillus</taxon>
    </lineage>
</organism>
<dbReference type="PANTHER" id="PTHR46211">
    <property type="entry name" value="GLYCEROPHOSPHORYL DIESTER PHOSPHODIESTERASE"/>
    <property type="match status" value="1"/>
</dbReference>
<accession>A0A495A2F1</accession>
<dbReference type="CDD" id="cd08563">
    <property type="entry name" value="GDPD_TtGDE_like"/>
    <property type="match status" value="1"/>
</dbReference>
<sequence length="253" mass="29335">MVATKIYGHRGCMGTYPENTLLGFEKAIEQGVDGIELDVQMTKDGEIVVIHDEMLDRTTDGTGYITDLTLEEVKRYSAGVNYSNFQFYNEVVWAKETVPTLHEVLEFLTPYDVELNIELKTYLIEYEGIEEKVVSLVNQYGNNRKVIFSSFHLPSLLRIKRIDPTAKIAWLLHQIISQPHDYLETFTLDAIHLSKDILLSNVYQFKELSRNLRVWMVNDIDEIKQLIDLNVDSIITDFPERALFYRSERASFV</sequence>
<dbReference type="Gene3D" id="3.20.20.190">
    <property type="entry name" value="Phosphatidylinositol (PI) phosphodiesterase"/>
    <property type="match status" value="1"/>
</dbReference>
<feature type="domain" description="GP-PDE" evidence="1">
    <location>
        <begin position="4"/>
        <end position="246"/>
    </location>
</feature>
<dbReference type="InterPro" id="IPR017946">
    <property type="entry name" value="PLC-like_Pdiesterase_TIM-brl"/>
</dbReference>
<comment type="caution">
    <text evidence="2">The sequence shown here is derived from an EMBL/GenBank/DDBJ whole genome shotgun (WGS) entry which is preliminary data.</text>
</comment>
<dbReference type="InterPro" id="IPR030395">
    <property type="entry name" value="GP_PDE_dom"/>
</dbReference>
<gene>
    <name evidence="2" type="ORF">D8M06_10025</name>
</gene>
<name>A0A495A2F1_9BACI</name>
<proteinExistence type="predicted"/>
<dbReference type="PROSITE" id="PS51704">
    <property type="entry name" value="GP_PDE"/>
    <property type="match status" value="1"/>
</dbReference>